<reference evidence="3 4" key="1">
    <citation type="submission" date="2018-10" db="EMBL/GenBank/DDBJ databases">
        <title>Sequencing the genomes of 1000 actinobacteria strains.</title>
        <authorList>
            <person name="Klenk H.-P."/>
        </authorList>
    </citation>
    <scope>NUCLEOTIDE SEQUENCE [LARGE SCALE GENOMIC DNA]</scope>
    <source>
        <strain evidence="3 4">DSM 45175</strain>
    </source>
</reference>
<dbReference type="AlphaFoldDB" id="A0A495JGI5"/>
<sequence>MAERSTRSVGGSSAGSPPTGSPAGETPPRVTNRGPGRVLIAVYILFAIAATSRATLQIVTKFHEAPVAYLLSALAAVIYIIATVGLARGGPSGRRIALVCCTVELVGVLAVGATSLLDKALFPDDTVWSSFGAGYGYIPLVLPVLGLLWLRRTRETA</sequence>
<feature type="transmembrane region" description="Helical" evidence="2">
    <location>
        <begin position="38"/>
        <end position="56"/>
    </location>
</feature>
<evidence type="ECO:0000313" key="4">
    <source>
        <dbReference type="Proteomes" id="UP000277671"/>
    </source>
</evidence>
<keyword evidence="2" id="KW-0472">Membrane</keyword>
<protein>
    <recommendedName>
        <fullName evidence="5">Integral membrane protein</fullName>
    </recommendedName>
</protein>
<comment type="caution">
    <text evidence="3">The sequence shown here is derived from an EMBL/GenBank/DDBJ whole genome shotgun (WGS) entry which is preliminary data.</text>
</comment>
<evidence type="ECO:0000256" key="1">
    <source>
        <dbReference type="SAM" id="MobiDB-lite"/>
    </source>
</evidence>
<dbReference type="Proteomes" id="UP000277671">
    <property type="component" value="Unassembled WGS sequence"/>
</dbReference>
<evidence type="ECO:0008006" key="5">
    <source>
        <dbReference type="Google" id="ProtNLM"/>
    </source>
</evidence>
<accession>A0A495JGI5</accession>
<feature type="region of interest" description="Disordered" evidence="1">
    <location>
        <begin position="1"/>
        <end position="32"/>
    </location>
</feature>
<feature type="transmembrane region" description="Helical" evidence="2">
    <location>
        <begin position="128"/>
        <end position="150"/>
    </location>
</feature>
<organism evidence="3 4">
    <name type="scientific">Micromonospora pisi</name>
    <dbReference type="NCBI Taxonomy" id="589240"/>
    <lineage>
        <taxon>Bacteria</taxon>
        <taxon>Bacillati</taxon>
        <taxon>Actinomycetota</taxon>
        <taxon>Actinomycetes</taxon>
        <taxon>Micromonosporales</taxon>
        <taxon>Micromonosporaceae</taxon>
        <taxon>Micromonospora</taxon>
    </lineage>
</organism>
<dbReference type="EMBL" id="RBKT01000001">
    <property type="protein sequence ID" value="RKR88150.1"/>
    <property type="molecule type" value="Genomic_DNA"/>
</dbReference>
<feature type="transmembrane region" description="Helical" evidence="2">
    <location>
        <begin position="96"/>
        <end position="116"/>
    </location>
</feature>
<evidence type="ECO:0000313" key="3">
    <source>
        <dbReference type="EMBL" id="RKR88150.1"/>
    </source>
</evidence>
<keyword evidence="2" id="KW-0812">Transmembrane</keyword>
<feature type="transmembrane region" description="Helical" evidence="2">
    <location>
        <begin position="68"/>
        <end position="87"/>
    </location>
</feature>
<name>A0A495JGI5_9ACTN</name>
<feature type="compositionally biased region" description="Low complexity" evidence="1">
    <location>
        <begin position="8"/>
        <end position="28"/>
    </location>
</feature>
<evidence type="ECO:0000256" key="2">
    <source>
        <dbReference type="SAM" id="Phobius"/>
    </source>
</evidence>
<keyword evidence="4" id="KW-1185">Reference proteome</keyword>
<gene>
    <name evidence="3" type="ORF">BDK92_2457</name>
</gene>
<keyword evidence="2" id="KW-1133">Transmembrane helix</keyword>
<proteinExistence type="predicted"/>